<dbReference type="Gene3D" id="3.40.50.300">
    <property type="entry name" value="P-loop containing nucleotide triphosphate hydrolases"/>
    <property type="match status" value="1"/>
</dbReference>
<dbReference type="PANTHER" id="PTHR22674:SF6">
    <property type="entry name" value="NTPASE KAP FAMILY P-LOOP DOMAIN-CONTAINING PROTEIN 1"/>
    <property type="match status" value="1"/>
</dbReference>
<gene>
    <name evidence="2" type="ORF">LAS9267_01314</name>
</gene>
<dbReference type="SUPFAM" id="SSF52540">
    <property type="entry name" value="P-loop containing nucleoside triphosphate hydrolases"/>
    <property type="match status" value="1"/>
</dbReference>
<dbReference type="Pfam" id="PF07693">
    <property type="entry name" value="KAP_NTPase"/>
    <property type="match status" value="1"/>
</dbReference>
<evidence type="ECO:0000313" key="3">
    <source>
        <dbReference type="Proteomes" id="UP000239650"/>
    </source>
</evidence>
<dbReference type="Proteomes" id="UP000239650">
    <property type="component" value="Unassembled WGS sequence"/>
</dbReference>
<dbReference type="InterPro" id="IPR027417">
    <property type="entry name" value="P-loop_NTPase"/>
</dbReference>
<feature type="domain" description="AAA+ ATPase" evidence="1">
    <location>
        <begin position="38"/>
        <end position="300"/>
    </location>
</feature>
<evidence type="ECO:0000259" key="1">
    <source>
        <dbReference type="SMART" id="SM00382"/>
    </source>
</evidence>
<dbReference type="InterPro" id="IPR003593">
    <property type="entry name" value="AAA+_ATPase"/>
</dbReference>
<dbReference type="RefSeq" id="WP_035146049.1">
    <property type="nucleotide sequence ID" value="NZ_CP020806.1"/>
</dbReference>
<sequence>MSKYTSDQPITEPTNDEFNRAVFATDFIKIISNFKDTESYVIGLYGKWGSGKTSTINLILKQLASKNDIYSISINAWALGGDHEIILWDILNQISTKLTDKKAKTKRARFGHLLKKVSKAELPFDLSSEIPLDSSTKNNMNSSSGKILNTVSYLGQILSSSDNISLARNRIESYIKNKKIIVFIDDLDRLPGKQIINILRSINTIADYGGISYVLPIDIQYVSSAVEEQLPFGQSGSEFIEKVIQLPIDLPTLTQEKIDHVLFDKINILLIEHKITLSEDEIQRFQRLYFELNKYIKSPRDINKIINVLRFRMPISNTEINIVDLIILEIIRLFDKRFYEIIKTHRDLLINHIHIPSVKYRLDSHNKKRTIDADKLDINSDQKEILQQLFPAFDALYTNTNFSNKDTLRKLKRIADENYFDLFFASLDSEINVSNKQILEIVQLSDTPDKLNKALFSTINTNNFDFALRLIIDNISLIKDPLILSTNLLDLVDTFQTKYDSPGLQLSPFSTLLLRINDILRGSNTKLTDYITLLDHNYHKKRIETLPLLIREVDVYSEKKDSKYHINLTEDELAEYKKHALEIITSLSVNNEIPVASHDTSNFLYAYWVKYGDKTNSDKYIKRRVQTSTEVLDFISQFLGKATTLGTSISRRTDLNSSTYESIDSYVDVSYLYQILISDSTYNQLMNIKQNTVDYFEDMIDENALSIVGNEQSAEFRLIIAKQFIYLYEQNT</sequence>
<dbReference type="SMART" id="SM00382">
    <property type="entry name" value="AAA"/>
    <property type="match status" value="1"/>
</dbReference>
<reference evidence="2 3" key="1">
    <citation type="submission" date="2018-02" db="EMBL/GenBank/DDBJ databases">
        <authorList>
            <person name="Rodrigo-Torres L."/>
            <person name="Arahal R. D."/>
            <person name="Lucena T."/>
        </authorList>
    </citation>
    <scope>NUCLEOTIDE SEQUENCE [LARGE SCALE GENOMIC DNA]</scope>
    <source>
        <strain evidence="2 3">CECT 9267</strain>
    </source>
</reference>
<dbReference type="AlphaFoldDB" id="A0AAE8LW03"/>
<comment type="caution">
    <text evidence="2">The sequence shown here is derived from an EMBL/GenBank/DDBJ whole genome shotgun (WGS) entry which is preliminary data.</text>
</comment>
<evidence type="ECO:0000313" key="2">
    <source>
        <dbReference type="EMBL" id="SPE21430.1"/>
    </source>
</evidence>
<dbReference type="GeneID" id="57132946"/>
<protein>
    <submittedName>
        <fullName evidence="2">KAP family P-loop domain protein</fullName>
    </submittedName>
</protein>
<proteinExistence type="predicted"/>
<dbReference type="InterPro" id="IPR011646">
    <property type="entry name" value="KAP_P-loop"/>
</dbReference>
<dbReference type="EMBL" id="OKRC01000006">
    <property type="protein sequence ID" value="SPE21430.1"/>
    <property type="molecule type" value="Genomic_DNA"/>
</dbReference>
<dbReference type="PANTHER" id="PTHR22674">
    <property type="entry name" value="NTPASE, KAP FAMILY P-LOOP DOMAIN-CONTAINING 1"/>
    <property type="match status" value="1"/>
</dbReference>
<organism evidence="2 3">
    <name type="scientific">Latilactobacillus sakei</name>
    <name type="common">Lactobacillus sakei</name>
    <dbReference type="NCBI Taxonomy" id="1599"/>
    <lineage>
        <taxon>Bacteria</taxon>
        <taxon>Bacillati</taxon>
        <taxon>Bacillota</taxon>
        <taxon>Bacilli</taxon>
        <taxon>Lactobacillales</taxon>
        <taxon>Lactobacillaceae</taxon>
        <taxon>Latilactobacillus</taxon>
    </lineage>
</organism>
<dbReference type="InterPro" id="IPR052754">
    <property type="entry name" value="NTPase_KAP_P-loop"/>
</dbReference>
<accession>A0AAE8LW03</accession>
<name>A0AAE8LW03_LATSK</name>